<protein>
    <submittedName>
        <fullName evidence="7">CHIA chitinase</fullName>
    </submittedName>
</protein>
<sequence>MPKFILKSAIFQWSGRGKQAKARKPVVQVEKAEAELSVPQNGRGLEGLKARKQKSGSSYILSCYFTNWSRYRPGAGKYLPQNIDPCLCDIMIYAYAGMYNNQISTVEWNDADFYQQFNGLKKQFSAMVATSESRQTFIQSVIKFLRGYEFDGLDIDWEYPGSRGSLPQDKQLFTVLLQEMLAAFETEAKQTNRPRLMITAAVAAGTSTIDSGYQIAEVSQYLDYLNVMTYDFHGSWETQTGENSPLYKGPADQGSSFNVEYVMNYWKSNGAPAEKLLVGFPNYGQTFVLANPSNNGIGASTTGPGPAGPYTSHSGTWAYYEICTFLSQGATQVWNSAQNVPYAYNGNLWVGYDNEKSFQNKANWLMQNIFGGAMVWTLHLNDFSGTFCNQGRYPLINTLKRTLGVNTSGSSYILSCYFTNWSRYRPGAGKYLPQNIDPCLCDIMIYAFAGMNNNQISTLEWNDADLYQQFNGLKKQNGNLKTLLSVGGWNFGTAKFSAMVATSESRQTFIQSVIKFLRGYEFDGLDIDWEYPGSRGSLPQDKQLFTVLLQEMLAAFETEAKQTNRPRLMITAAVAAGMSTIDSGYQIAEVSQYLDYLNVMTYDFYGSWELMTGENSPLYNGPADQGSSFNVEYVMNYWKSNGAPAEKLLVGFPNYGQTFVLANPSNNGLRAPTTGPGPAGPYTSHSGTWAYYEICTFLSQGATQVWNSAQNVPYAYNGNLWVGYDNEKSFEIKANWLMQNNFGGAMVWTLDLDDFSGTFCNQGRLHRPCQPSAPNHSDSQPSQLVAEAVAEAAAVAVEAVVSVQICTFLSQGATQVWNSAQNVPYAYNGNLWVGYDNEKSFEIKANWLMQNNFGGAMVWTLDLDDFSGTFCNQGRYPLINTLKRTLGVNTSDHSQEIPPGPLDVTSGTEPMEVDLAGSGPCDVTSGLEPMDEDHHQPDPFDFTFCLPL</sequence>
<dbReference type="Gene3D" id="3.20.20.80">
    <property type="entry name" value="Glycosidases"/>
    <property type="match status" value="3"/>
</dbReference>
<keyword evidence="4" id="KW-0326">Glycosidase</keyword>
<dbReference type="SUPFAM" id="SSF54556">
    <property type="entry name" value="Chitinase insertion domain"/>
    <property type="match status" value="3"/>
</dbReference>
<evidence type="ECO:0000313" key="8">
    <source>
        <dbReference type="Proteomes" id="UP000886611"/>
    </source>
</evidence>
<accession>A0A8X7XFR5</accession>
<proteinExistence type="predicted"/>
<evidence type="ECO:0000313" key="7">
    <source>
        <dbReference type="EMBL" id="KAG2468390.1"/>
    </source>
</evidence>
<dbReference type="InterPro" id="IPR001579">
    <property type="entry name" value="Glyco_hydro_18_chit_AS"/>
</dbReference>
<organism evidence="7 8">
    <name type="scientific">Polypterus senegalus</name>
    <name type="common">Senegal bichir</name>
    <dbReference type="NCBI Taxonomy" id="55291"/>
    <lineage>
        <taxon>Eukaryota</taxon>
        <taxon>Metazoa</taxon>
        <taxon>Chordata</taxon>
        <taxon>Craniata</taxon>
        <taxon>Vertebrata</taxon>
        <taxon>Euteleostomi</taxon>
        <taxon>Actinopterygii</taxon>
        <taxon>Polypteriformes</taxon>
        <taxon>Polypteridae</taxon>
        <taxon>Polypterus</taxon>
    </lineage>
</organism>
<keyword evidence="2" id="KW-0378">Hydrolase</keyword>
<dbReference type="Pfam" id="PF00704">
    <property type="entry name" value="Glyco_hydro_18"/>
    <property type="match status" value="3"/>
</dbReference>
<dbReference type="GO" id="GO:0005975">
    <property type="term" value="P:carbohydrate metabolic process"/>
    <property type="evidence" value="ECO:0007669"/>
    <property type="project" value="InterPro"/>
</dbReference>
<feature type="domain" description="GH18" evidence="6">
    <location>
        <begin position="412"/>
        <end position="889"/>
    </location>
</feature>
<dbReference type="GO" id="GO:0008061">
    <property type="term" value="F:chitin binding"/>
    <property type="evidence" value="ECO:0007669"/>
    <property type="project" value="InterPro"/>
</dbReference>
<evidence type="ECO:0000256" key="3">
    <source>
        <dbReference type="ARBA" id="ARBA00023157"/>
    </source>
</evidence>
<feature type="non-terminal residue" evidence="7">
    <location>
        <position position="948"/>
    </location>
</feature>
<dbReference type="InterPro" id="IPR011583">
    <property type="entry name" value="Chitinase_II/V-like_cat"/>
</dbReference>
<gene>
    <name evidence="7" type="primary">Chia_1</name>
    <name evidence="7" type="ORF">GTO96_0015579</name>
</gene>
<dbReference type="GO" id="GO:0005576">
    <property type="term" value="C:extracellular region"/>
    <property type="evidence" value="ECO:0007669"/>
    <property type="project" value="TreeGrafter"/>
</dbReference>
<dbReference type="SMART" id="SM00636">
    <property type="entry name" value="Glyco_18"/>
    <property type="match status" value="2"/>
</dbReference>
<dbReference type="InterPro" id="IPR029070">
    <property type="entry name" value="Chitinase_insertion_sf"/>
</dbReference>
<dbReference type="Proteomes" id="UP000886611">
    <property type="component" value="Unassembled WGS sequence"/>
</dbReference>
<reference evidence="7 8" key="1">
    <citation type="journal article" date="2021" name="Cell">
        <title>Tracing the genetic footprints of vertebrate landing in non-teleost ray-finned fishes.</title>
        <authorList>
            <person name="Bi X."/>
            <person name="Wang K."/>
            <person name="Yang L."/>
            <person name="Pan H."/>
            <person name="Jiang H."/>
            <person name="Wei Q."/>
            <person name="Fang M."/>
            <person name="Yu H."/>
            <person name="Zhu C."/>
            <person name="Cai Y."/>
            <person name="He Y."/>
            <person name="Gan X."/>
            <person name="Zeng H."/>
            <person name="Yu D."/>
            <person name="Zhu Y."/>
            <person name="Jiang H."/>
            <person name="Qiu Q."/>
            <person name="Yang H."/>
            <person name="Zhang Y.E."/>
            <person name="Wang W."/>
            <person name="Zhu M."/>
            <person name="He S."/>
            <person name="Zhang G."/>
        </authorList>
    </citation>
    <scope>NUCLEOTIDE SEQUENCE [LARGE SCALE GENOMIC DNA]</scope>
    <source>
        <strain evidence="7">Bchr_013</strain>
    </source>
</reference>
<dbReference type="InterPro" id="IPR050314">
    <property type="entry name" value="Glycosyl_Hydrlase_18"/>
</dbReference>
<dbReference type="PANTHER" id="PTHR11177">
    <property type="entry name" value="CHITINASE"/>
    <property type="match status" value="1"/>
</dbReference>
<name>A0A8X7XFR5_POLSE</name>
<dbReference type="GO" id="GO:0006032">
    <property type="term" value="P:chitin catabolic process"/>
    <property type="evidence" value="ECO:0007669"/>
    <property type="project" value="UniProtKB-ARBA"/>
</dbReference>
<feature type="region of interest" description="Disordered" evidence="5">
    <location>
        <begin position="890"/>
        <end position="909"/>
    </location>
</feature>
<dbReference type="Gene3D" id="3.10.50.10">
    <property type="match status" value="2"/>
</dbReference>
<evidence type="ECO:0000256" key="5">
    <source>
        <dbReference type="SAM" id="MobiDB-lite"/>
    </source>
</evidence>
<dbReference type="AlphaFoldDB" id="A0A8X7XFR5"/>
<dbReference type="FunFam" id="3.10.50.10:FF:000001">
    <property type="entry name" value="Chitinase 3-like 1"/>
    <property type="match status" value="2"/>
</dbReference>
<dbReference type="SUPFAM" id="SSF51445">
    <property type="entry name" value="(Trans)glycosidases"/>
    <property type="match status" value="3"/>
</dbReference>
<feature type="domain" description="GH18" evidence="6">
    <location>
        <begin position="59"/>
        <end position="406"/>
    </location>
</feature>
<comment type="caution">
    <text evidence="7">The sequence shown here is derived from an EMBL/GenBank/DDBJ whole genome shotgun (WGS) entry which is preliminary data.</text>
</comment>
<dbReference type="PROSITE" id="PS01095">
    <property type="entry name" value="GH18_1"/>
    <property type="match status" value="2"/>
</dbReference>
<dbReference type="FunFam" id="3.20.20.80:FF:000007">
    <property type="entry name" value="Acidic mammalian chitinase"/>
    <property type="match status" value="2"/>
</dbReference>
<feature type="non-terminal residue" evidence="7">
    <location>
        <position position="1"/>
    </location>
</feature>
<keyword evidence="8" id="KW-1185">Reference proteome</keyword>
<dbReference type="GO" id="GO:0004568">
    <property type="term" value="F:chitinase activity"/>
    <property type="evidence" value="ECO:0007669"/>
    <property type="project" value="UniProtKB-ARBA"/>
</dbReference>
<keyword evidence="3" id="KW-1015">Disulfide bond</keyword>
<dbReference type="CDD" id="cd02872">
    <property type="entry name" value="GH18_chitolectin_chitotriosidase"/>
    <property type="match status" value="2"/>
</dbReference>
<dbReference type="EMBL" id="JAATIS010000485">
    <property type="protein sequence ID" value="KAG2468390.1"/>
    <property type="molecule type" value="Genomic_DNA"/>
</dbReference>
<dbReference type="InterPro" id="IPR001223">
    <property type="entry name" value="Glyco_hydro18_cat"/>
</dbReference>
<evidence type="ECO:0000256" key="2">
    <source>
        <dbReference type="ARBA" id="ARBA00022801"/>
    </source>
</evidence>
<dbReference type="PANTHER" id="PTHR11177:SF188">
    <property type="entry name" value="ACIDIC MAMMALIAN CHITINASE"/>
    <property type="match status" value="1"/>
</dbReference>
<evidence type="ECO:0000256" key="4">
    <source>
        <dbReference type="ARBA" id="ARBA00023295"/>
    </source>
</evidence>
<dbReference type="PROSITE" id="PS51910">
    <property type="entry name" value="GH18_2"/>
    <property type="match status" value="2"/>
</dbReference>
<evidence type="ECO:0000259" key="6">
    <source>
        <dbReference type="PROSITE" id="PS51910"/>
    </source>
</evidence>
<evidence type="ECO:0000256" key="1">
    <source>
        <dbReference type="ARBA" id="ARBA00022729"/>
    </source>
</evidence>
<dbReference type="InterPro" id="IPR017853">
    <property type="entry name" value="GH"/>
</dbReference>
<keyword evidence="1" id="KW-0732">Signal</keyword>